<feature type="domain" description="Thioredoxin" evidence="1">
    <location>
        <begin position="632"/>
        <end position="717"/>
    </location>
</feature>
<dbReference type="EMBL" id="OV651814">
    <property type="protein sequence ID" value="CAH1107147.1"/>
    <property type="molecule type" value="Genomic_DNA"/>
</dbReference>
<accession>A0A9P0CYR8</accession>
<evidence type="ECO:0000259" key="1">
    <source>
        <dbReference type="Pfam" id="PF00085"/>
    </source>
</evidence>
<dbReference type="Gene3D" id="3.40.30.10">
    <property type="entry name" value="Glutaredoxin"/>
    <property type="match status" value="2"/>
</dbReference>
<dbReference type="InterPro" id="IPR036249">
    <property type="entry name" value="Thioredoxin-like_sf"/>
</dbReference>
<dbReference type="InterPro" id="IPR013766">
    <property type="entry name" value="Thioredoxin_domain"/>
</dbReference>
<protein>
    <recommendedName>
        <fullName evidence="1">Thioredoxin domain-containing protein</fullName>
    </recommendedName>
</protein>
<dbReference type="InterPro" id="IPR052792">
    <property type="entry name" value="Thioredoxin_dom-contain_11"/>
</dbReference>
<dbReference type="OrthoDB" id="1910803at2759"/>
<dbReference type="PANTHER" id="PTHR46497:SF1">
    <property type="entry name" value="THIOREDOXIN DOMAIN-CONTAINING PROTEIN 11"/>
    <property type="match status" value="1"/>
</dbReference>
<evidence type="ECO:0000313" key="2">
    <source>
        <dbReference type="EMBL" id="CAH1107147.1"/>
    </source>
</evidence>
<keyword evidence="3" id="KW-1185">Reference proteome</keyword>
<reference evidence="2" key="1">
    <citation type="submission" date="2022-01" db="EMBL/GenBank/DDBJ databases">
        <authorList>
            <person name="King R."/>
        </authorList>
    </citation>
    <scope>NUCLEOTIDE SEQUENCE</scope>
</reference>
<evidence type="ECO:0000313" key="3">
    <source>
        <dbReference type="Proteomes" id="UP001153636"/>
    </source>
</evidence>
<dbReference type="AlphaFoldDB" id="A0A9P0CYR8"/>
<dbReference type="PANTHER" id="PTHR46497">
    <property type="entry name" value="THIOREDOXIN DOMAIN-CONTAINING PROTEIN 11"/>
    <property type="match status" value="1"/>
</dbReference>
<gene>
    <name evidence="2" type="ORF">PSYICH_LOCUS6550</name>
</gene>
<dbReference type="SUPFAM" id="SSF52833">
    <property type="entry name" value="Thioredoxin-like"/>
    <property type="match status" value="2"/>
</dbReference>
<organism evidence="2 3">
    <name type="scientific">Psylliodes chrysocephalus</name>
    <dbReference type="NCBI Taxonomy" id="3402493"/>
    <lineage>
        <taxon>Eukaryota</taxon>
        <taxon>Metazoa</taxon>
        <taxon>Ecdysozoa</taxon>
        <taxon>Arthropoda</taxon>
        <taxon>Hexapoda</taxon>
        <taxon>Insecta</taxon>
        <taxon>Pterygota</taxon>
        <taxon>Neoptera</taxon>
        <taxon>Endopterygota</taxon>
        <taxon>Coleoptera</taxon>
        <taxon>Polyphaga</taxon>
        <taxon>Cucujiformia</taxon>
        <taxon>Chrysomeloidea</taxon>
        <taxon>Chrysomelidae</taxon>
        <taxon>Galerucinae</taxon>
        <taxon>Alticini</taxon>
        <taxon>Psylliodes</taxon>
    </lineage>
</organism>
<dbReference type="Pfam" id="PF00085">
    <property type="entry name" value="Thioredoxin"/>
    <property type="match status" value="1"/>
</dbReference>
<name>A0A9P0CYR8_9CUCU</name>
<proteinExistence type="predicted"/>
<sequence>MSLLKLKTREAKILPDNCHESDDNVISTTNTTNSNYTNKSEIFEIREEIKNNQENDEFPTFLIRMLNFCREVAIFFLVMMTYAAFSKDPPKISNSPAAYRFFPENSIVTDWYRGQISKAIEHARFSDIAFVMFYAPWDADSQDARKEFQIAAEFMQDRVKFVAVNCWQPHGECRTQYNKVYKWPVLIAYLPHGRGVQYNGPISAPHIIEFLNKVCHPITHLSNESIRDFQDAYIKVKLNTSPGSMDFAVLYTAALRYLEKDPQYRITFYVTPSNTSVPSLQLFMWNETLIYPINDRPWLPDEILQWIIKHTHQITCWVLPSGTKSSALSNNMQNAASLILFTPKNPLHTNSDYYSLLQEVAQEYFICEESNIVANMLNVHLKLKRTANSLTHRQLKATCDLNSKISSQKLLSSTKTVWSNESACSQKIELKECDLIIEKSIRNFCANLKTEHCLELFPVIREPLACKHKFVDNVQLYKTSLISEIVDYKSPDSLKKMFLKNKCKHFLASEKIYPTVFAKTSTSPKNISIAGLSCKTNKTLVLLAMDSLLHYSFAERLGIDLNKQPDRSAVVILNDKMESHYILEQPINSQSLREFILNYTKNHLNRSFNSIATLSASSEPVKSENMTQVLIKELDTSTFLPTVLQNDKSVVVFYYSKQCSFCNGISYIYLTVARKLNYLKKIMFTRINGDVNILPWEYTMESYPTILFFPSNKKSESRVFPSGILMSTSNLINFLFANLEPSLKLQALWSVCIHTKFGKEQSTCYSSLIGETLNLIDDTLRNWRKSHTLQRQVLLHKLKFLRQLHLLFAHSPNNHSAILNTLNRLSLNMRYTENYIVNRTNKIHEEL</sequence>
<dbReference type="Proteomes" id="UP001153636">
    <property type="component" value="Chromosome 2"/>
</dbReference>